<evidence type="ECO:0000313" key="2">
    <source>
        <dbReference type="EMBL" id="THH07472.1"/>
    </source>
</evidence>
<dbReference type="EMBL" id="SGPK01000141">
    <property type="protein sequence ID" value="THH07472.1"/>
    <property type="molecule type" value="Genomic_DNA"/>
</dbReference>
<dbReference type="Proteomes" id="UP000308199">
    <property type="component" value="Unassembled WGS sequence"/>
</dbReference>
<organism evidence="2 3">
    <name type="scientific">Phellinidium pouzarii</name>
    <dbReference type="NCBI Taxonomy" id="167371"/>
    <lineage>
        <taxon>Eukaryota</taxon>
        <taxon>Fungi</taxon>
        <taxon>Dikarya</taxon>
        <taxon>Basidiomycota</taxon>
        <taxon>Agaricomycotina</taxon>
        <taxon>Agaricomycetes</taxon>
        <taxon>Hymenochaetales</taxon>
        <taxon>Hymenochaetaceae</taxon>
        <taxon>Phellinidium</taxon>
    </lineage>
</organism>
<sequence>MSTASTSSALEGYTFHIDQGQGSIPPMPPIPDSALPQAASSHSRPPPSSANGKLGQRQRASLDTLALTADLSAFPLNFDEGRGSFGVSK</sequence>
<feature type="region of interest" description="Disordered" evidence="1">
    <location>
        <begin position="1"/>
        <end position="59"/>
    </location>
</feature>
<dbReference type="AlphaFoldDB" id="A0A4S4L7D3"/>
<keyword evidence="3" id="KW-1185">Reference proteome</keyword>
<evidence type="ECO:0000256" key="1">
    <source>
        <dbReference type="SAM" id="MobiDB-lite"/>
    </source>
</evidence>
<proteinExistence type="predicted"/>
<reference evidence="2 3" key="1">
    <citation type="submission" date="2019-02" db="EMBL/GenBank/DDBJ databases">
        <title>Genome sequencing of the rare red list fungi Phellinidium pouzarii.</title>
        <authorList>
            <person name="Buettner E."/>
            <person name="Kellner H."/>
        </authorList>
    </citation>
    <scope>NUCLEOTIDE SEQUENCE [LARGE SCALE GENOMIC DNA]</scope>
    <source>
        <strain evidence="2 3">DSM 108285</strain>
    </source>
</reference>
<accession>A0A4S4L7D3</accession>
<evidence type="ECO:0000313" key="3">
    <source>
        <dbReference type="Proteomes" id="UP000308199"/>
    </source>
</evidence>
<gene>
    <name evidence="2" type="ORF">EW145_g3355</name>
</gene>
<protein>
    <submittedName>
        <fullName evidence="2">Uncharacterized protein</fullName>
    </submittedName>
</protein>
<comment type="caution">
    <text evidence="2">The sequence shown here is derived from an EMBL/GenBank/DDBJ whole genome shotgun (WGS) entry which is preliminary data.</text>
</comment>
<name>A0A4S4L7D3_9AGAM</name>